<protein>
    <submittedName>
        <fullName evidence="3">Uncharacterized protein</fullName>
    </submittedName>
</protein>
<reference evidence="3" key="2">
    <citation type="journal article" date="2007" name="Science">
        <title>Draft genome sequence of the sexually transmitted pathogen Trichomonas vaginalis.</title>
        <authorList>
            <person name="Carlton J.M."/>
            <person name="Hirt R.P."/>
            <person name="Silva J.C."/>
            <person name="Delcher A.L."/>
            <person name="Schatz M."/>
            <person name="Zhao Q."/>
            <person name="Wortman J.R."/>
            <person name="Bidwell S.L."/>
            <person name="Alsmark U.C.M."/>
            <person name="Besteiro S."/>
            <person name="Sicheritz-Ponten T."/>
            <person name="Noel C.J."/>
            <person name="Dacks J.B."/>
            <person name="Foster P.G."/>
            <person name="Simillion C."/>
            <person name="Van de Peer Y."/>
            <person name="Miranda-Saavedra D."/>
            <person name="Barton G.J."/>
            <person name="Westrop G.D."/>
            <person name="Mueller S."/>
            <person name="Dessi D."/>
            <person name="Fiori P.L."/>
            <person name="Ren Q."/>
            <person name="Paulsen I."/>
            <person name="Zhang H."/>
            <person name="Bastida-Corcuera F.D."/>
            <person name="Simoes-Barbosa A."/>
            <person name="Brown M.T."/>
            <person name="Hayes R.D."/>
            <person name="Mukherjee M."/>
            <person name="Okumura C.Y."/>
            <person name="Schneider R."/>
            <person name="Smith A.J."/>
            <person name="Vanacova S."/>
            <person name="Villalvazo M."/>
            <person name="Haas B.J."/>
            <person name="Pertea M."/>
            <person name="Feldblyum T.V."/>
            <person name="Utterback T.R."/>
            <person name="Shu C.L."/>
            <person name="Osoegawa K."/>
            <person name="de Jong P.J."/>
            <person name="Hrdy I."/>
            <person name="Horvathova L."/>
            <person name="Zubacova Z."/>
            <person name="Dolezal P."/>
            <person name="Malik S.B."/>
            <person name="Logsdon J.M. Jr."/>
            <person name="Henze K."/>
            <person name="Gupta A."/>
            <person name="Wang C.C."/>
            <person name="Dunne R.L."/>
            <person name="Upcroft J.A."/>
            <person name="Upcroft P."/>
            <person name="White O."/>
            <person name="Salzberg S.L."/>
            <person name="Tang P."/>
            <person name="Chiu C.-H."/>
            <person name="Lee Y.-S."/>
            <person name="Embley T.M."/>
            <person name="Coombs G.H."/>
            <person name="Mottram J.C."/>
            <person name="Tachezy J."/>
            <person name="Fraser-Liggett C.M."/>
            <person name="Johnson P.J."/>
        </authorList>
    </citation>
    <scope>NUCLEOTIDE SEQUENCE [LARGE SCALE GENOMIC DNA]</scope>
    <source>
        <strain evidence="3">G3</strain>
    </source>
</reference>
<name>A2E9J0_TRIV3</name>
<dbReference type="VEuPathDB" id="TrichDB:TVAG_157180"/>
<dbReference type="VEuPathDB" id="TrichDB:TVAGG3_0746690"/>
<feature type="compositionally biased region" description="Low complexity" evidence="1">
    <location>
        <begin position="1"/>
        <end position="12"/>
    </location>
</feature>
<organism evidence="3 4">
    <name type="scientific">Trichomonas vaginalis (strain ATCC PRA-98 / G3)</name>
    <dbReference type="NCBI Taxonomy" id="412133"/>
    <lineage>
        <taxon>Eukaryota</taxon>
        <taxon>Metamonada</taxon>
        <taxon>Parabasalia</taxon>
        <taxon>Trichomonadida</taxon>
        <taxon>Trichomonadidae</taxon>
        <taxon>Trichomonas</taxon>
    </lineage>
</organism>
<feature type="region of interest" description="Disordered" evidence="1">
    <location>
        <begin position="1"/>
        <end position="20"/>
    </location>
</feature>
<feature type="transmembrane region" description="Helical" evidence="2">
    <location>
        <begin position="255"/>
        <end position="284"/>
    </location>
</feature>
<dbReference type="RefSeq" id="XP_001322864.1">
    <property type="nucleotide sequence ID" value="XM_001322829.1"/>
</dbReference>
<evidence type="ECO:0000313" key="3">
    <source>
        <dbReference type="EMBL" id="EAY10641.1"/>
    </source>
</evidence>
<feature type="transmembrane region" description="Helical" evidence="2">
    <location>
        <begin position="207"/>
        <end position="230"/>
    </location>
</feature>
<evidence type="ECO:0000256" key="2">
    <source>
        <dbReference type="SAM" id="Phobius"/>
    </source>
</evidence>
<dbReference type="KEGG" id="tva:4768583"/>
<keyword evidence="4" id="KW-1185">Reference proteome</keyword>
<feature type="transmembrane region" description="Helical" evidence="2">
    <location>
        <begin position="320"/>
        <end position="339"/>
    </location>
</feature>
<feature type="transmembrane region" description="Helical" evidence="2">
    <location>
        <begin position="129"/>
        <end position="146"/>
    </location>
</feature>
<sequence length="346" mass="39673">MNSAENNENNETPTEEKPKSTILNKVQEVANSANLKIESIYEFCDNIYLKVSPIYIYLLGTVLSGLISYLLHYNMFGNQEEIETQWKFAFLLTCVFFTSIFYMTDDFLVSLVISIVSSFDIKLSHPTSLAQWPMNLVSIVCITFISKLTKNSNPFVLIVLLIMPISYFILNRSLEGYSYLLPFGYAGMMLCRYLFRHILEINCKYFMKGFMTLFAYLLILLATNLFIFIAQTGQSPESASPGNLSIELGTRNKGLIIGMLISFVISGIYIRNSFLWLIIVCAYVSRDYDGDNLAFNTINEIEIALFFAVAKSISRIKINWLAKIFALSVLFYFSIYSFWDPEAFRF</sequence>
<dbReference type="InParanoid" id="A2E9J0"/>
<accession>A2E9J0</accession>
<dbReference type="AlphaFoldDB" id="A2E9J0"/>
<feature type="transmembrane region" description="Helical" evidence="2">
    <location>
        <begin position="88"/>
        <end position="117"/>
    </location>
</feature>
<keyword evidence="2" id="KW-0812">Transmembrane</keyword>
<proteinExistence type="predicted"/>
<evidence type="ECO:0000256" key="1">
    <source>
        <dbReference type="SAM" id="MobiDB-lite"/>
    </source>
</evidence>
<evidence type="ECO:0000313" key="4">
    <source>
        <dbReference type="Proteomes" id="UP000001542"/>
    </source>
</evidence>
<feature type="transmembrane region" description="Helical" evidence="2">
    <location>
        <begin position="176"/>
        <end position="195"/>
    </location>
</feature>
<dbReference type="EMBL" id="DS113334">
    <property type="protein sequence ID" value="EAY10641.1"/>
    <property type="molecule type" value="Genomic_DNA"/>
</dbReference>
<keyword evidence="2" id="KW-0472">Membrane</keyword>
<gene>
    <name evidence="3" type="ORF">TVAG_157180</name>
</gene>
<feature type="transmembrane region" description="Helical" evidence="2">
    <location>
        <begin position="153"/>
        <end position="170"/>
    </location>
</feature>
<keyword evidence="2" id="KW-1133">Transmembrane helix</keyword>
<reference evidence="3" key="1">
    <citation type="submission" date="2006-10" db="EMBL/GenBank/DDBJ databases">
        <authorList>
            <person name="Amadeo P."/>
            <person name="Zhao Q."/>
            <person name="Wortman J."/>
            <person name="Fraser-Liggett C."/>
            <person name="Carlton J."/>
        </authorList>
    </citation>
    <scope>NUCLEOTIDE SEQUENCE</scope>
    <source>
        <strain evidence="3">G3</strain>
    </source>
</reference>
<dbReference type="Proteomes" id="UP000001542">
    <property type="component" value="Unassembled WGS sequence"/>
</dbReference>
<feature type="transmembrane region" description="Helical" evidence="2">
    <location>
        <begin position="54"/>
        <end position="76"/>
    </location>
</feature>